<dbReference type="Proteomes" id="UP000789396">
    <property type="component" value="Unassembled WGS sequence"/>
</dbReference>
<accession>A0A9N9EHV1</accession>
<evidence type="ECO:0000313" key="2">
    <source>
        <dbReference type="Proteomes" id="UP000789396"/>
    </source>
</evidence>
<dbReference type="EMBL" id="CAJVPZ010017034">
    <property type="protein sequence ID" value="CAG8677860.1"/>
    <property type="molecule type" value="Genomic_DNA"/>
</dbReference>
<sequence length="56" mass="6388">MGKARAALMIAVRSDMFSNDEDEVDSETVEENLNLKELMNSYKHKRKGQSKGTDRI</sequence>
<dbReference type="AlphaFoldDB" id="A0A9N9EHV1"/>
<organism evidence="1 2">
    <name type="scientific">Racocetra fulgida</name>
    <dbReference type="NCBI Taxonomy" id="60492"/>
    <lineage>
        <taxon>Eukaryota</taxon>
        <taxon>Fungi</taxon>
        <taxon>Fungi incertae sedis</taxon>
        <taxon>Mucoromycota</taxon>
        <taxon>Glomeromycotina</taxon>
        <taxon>Glomeromycetes</taxon>
        <taxon>Diversisporales</taxon>
        <taxon>Gigasporaceae</taxon>
        <taxon>Racocetra</taxon>
    </lineage>
</organism>
<comment type="caution">
    <text evidence="1">The sequence shown here is derived from an EMBL/GenBank/DDBJ whole genome shotgun (WGS) entry which is preliminary data.</text>
</comment>
<proteinExistence type="predicted"/>
<keyword evidence="2" id="KW-1185">Reference proteome</keyword>
<gene>
    <name evidence="1" type="ORF">RFULGI_LOCUS9490</name>
</gene>
<protein>
    <submittedName>
        <fullName evidence="1">19937_t:CDS:1</fullName>
    </submittedName>
</protein>
<name>A0A9N9EHV1_9GLOM</name>
<reference evidence="1" key="1">
    <citation type="submission" date="2021-06" db="EMBL/GenBank/DDBJ databases">
        <authorList>
            <person name="Kallberg Y."/>
            <person name="Tangrot J."/>
            <person name="Rosling A."/>
        </authorList>
    </citation>
    <scope>NUCLEOTIDE SEQUENCE</scope>
    <source>
        <strain evidence="1">IN212</strain>
    </source>
</reference>
<evidence type="ECO:0000313" key="1">
    <source>
        <dbReference type="EMBL" id="CAG8677860.1"/>
    </source>
</evidence>